<dbReference type="Proteomes" id="UP001293254">
    <property type="component" value="Unassembled WGS sequence"/>
</dbReference>
<protein>
    <submittedName>
        <fullName evidence="8">Guanine nucleotide-binding protein subunit gamma 2</fullName>
    </submittedName>
</protein>
<dbReference type="GO" id="GO:0007165">
    <property type="term" value="P:signal transduction"/>
    <property type="evidence" value="ECO:0007669"/>
    <property type="project" value="UniProtKB-KW"/>
</dbReference>
<organism evidence="8 9">
    <name type="scientific">Sesamum alatum</name>
    <dbReference type="NCBI Taxonomy" id="300844"/>
    <lineage>
        <taxon>Eukaryota</taxon>
        <taxon>Viridiplantae</taxon>
        <taxon>Streptophyta</taxon>
        <taxon>Embryophyta</taxon>
        <taxon>Tracheophyta</taxon>
        <taxon>Spermatophyta</taxon>
        <taxon>Magnoliopsida</taxon>
        <taxon>eudicotyledons</taxon>
        <taxon>Gunneridae</taxon>
        <taxon>Pentapetalae</taxon>
        <taxon>asterids</taxon>
        <taxon>lamiids</taxon>
        <taxon>Lamiales</taxon>
        <taxon>Pedaliaceae</taxon>
        <taxon>Sesamum</taxon>
    </lineage>
</organism>
<dbReference type="InterPro" id="IPR045878">
    <property type="entry name" value="GG1/2"/>
</dbReference>
<evidence type="ECO:0000256" key="6">
    <source>
        <dbReference type="SAM" id="MobiDB-lite"/>
    </source>
</evidence>
<dbReference type="PANTHER" id="PTHR35129">
    <property type="entry name" value="GUANINE NUCLEOTIDE-BINDING PROTEIN SUBUNIT GAMMA 1"/>
    <property type="match status" value="1"/>
</dbReference>
<reference evidence="8" key="1">
    <citation type="submission" date="2020-06" db="EMBL/GenBank/DDBJ databases">
        <authorList>
            <person name="Li T."/>
            <person name="Hu X."/>
            <person name="Zhang T."/>
            <person name="Song X."/>
            <person name="Zhang H."/>
            <person name="Dai N."/>
            <person name="Sheng W."/>
            <person name="Hou X."/>
            <person name="Wei L."/>
        </authorList>
    </citation>
    <scope>NUCLEOTIDE SEQUENCE</scope>
    <source>
        <strain evidence="8">3651</strain>
        <tissue evidence="8">Leaf</tissue>
    </source>
</reference>
<name>A0AAE1YRY3_9LAMI</name>
<evidence type="ECO:0000313" key="9">
    <source>
        <dbReference type="Proteomes" id="UP001293254"/>
    </source>
</evidence>
<evidence type="ECO:0000256" key="5">
    <source>
        <dbReference type="ARBA" id="ARBA00023224"/>
    </source>
</evidence>
<dbReference type="PANTHER" id="PTHR35129:SF5">
    <property type="entry name" value="GUANINE NUCLEOTIDE-BINDING PROTEIN SUBUNIT GAMMA 2"/>
    <property type="match status" value="1"/>
</dbReference>
<keyword evidence="3" id="KW-0175">Coiled coil</keyword>
<proteinExistence type="predicted"/>
<evidence type="ECO:0000256" key="1">
    <source>
        <dbReference type="ARBA" id="ARBA00004236"/>
    </source>
</evidence>
<gene>
    <name evidence="8" type="ORF">Salat_0728000</name>
</gene>
<accession>A0AAE1YRY3</accession>
<keyword evidence="4" id="KW-0472">Membrane</keyword>
<evidence type="ECO:0000256" key="4">
    <source>
        <dbReference type="ARBA" id="ARBA00023136"/>
    </source>
</evidence>
<dbReference type="GO" id="GO:0005886">
    <property type="term" value="C:plasma membrane"/>
    <property type="evidence" value="ECO:0007669"/>
    <property type="project" value="UniProtKB-SubCell"/>
</dbReference>
<feature type="compositionally biased region" description="Low complexity" evidence="6">
    <location>
        <begin position="17"/>
        <end position="33"/>
    </location>
</feature>
<dbReference type="AlphaFoldDB" id="A0AAE1YRY3"/>
<evidence type="ECO:0000313" key="8">
    <source>
        <dbReference type="EMBL" id="KAK4435645.1"/>
    </source>
</evidence>
<dbReference type="SMART" id="SM01224">
    <property type="entry name" value="G_gamma"/>
    <property type="match status" value="1"/>
</dbReference>
<evidence type="ECO:0000256" key="3">
    <source>
        <dbReference type="ARBA" id="ARBA00023054"/>
    </source>
</evidence>
<dbReference type="InterPro" id="IPR015898">
    <property type="entry name" value="G-protein_gamma-like_dom"/>
</dbReference>
<sequence length="119" mass="12887">MEPAPPQPVEQRNNHTPSPSSSSLAMPSSQGSPNTTPGLMGKHRMAAAISYLNQQIQIIQDELNELETIGGVSAVCPELISTVDSVPDALLPVTRGPADVGWERWFQGAQSSRGRRRWI</sequence>
<feature type="region of interest" description="Disordered" evidence="6">
    <location>
        <begin position="1"/>
        <end position="41"/>
    </location>
</feature>
<dbReference type="EMBL" id="JACGWO010000002">
    <property type="protein sequence ID" value="KAK4435645.1"/>
    <property type="molecule type" value="Genomic_DNA"/>
</dbReference>
<keyword evidence="2" id="KW-1003">Cell membrane</keyword>
<comment type="caution">
    <text evidence="8">The sequence shown here is derived from an EMBL/GenBank/DDBJ whole genome shotgun (WGS) entry which is preliminary data.</text>
</comment>
<feature type="domain" description="G protein gamma" evidence="7">
    <location>
        <begin position="45"/>
        <end position="119"/>
    </location>
</feature>
<keyword evidence="5" id="KW-0807">Transducer</keyword>
<evidence type="ECO:0000259" key="7">
    <source>
        <dbReference type="SMART" id="SM01224"/>
    </source>
</evidence>
<reference evidence="8" key="2">
    <citation type="journal article" date="2024" name="Plant">
        <title>Genomic evolution and insights into agronomic trait innovations of Sesamum species.</title>
        <authorList>
            <person name="Miao H."/>
            <person name="Wang L."/>
            <person name="Qu L."/>
            <person name="Liu H."/>
            <person name="Sun Y."/>
            <person name="Le M."/>
            <person name="Wang Q."/>
            <person name="Wei S."/>
            <person name="Zheng Y."/>
            <person name="Lin W."/>
            <person name="Duan Y."/>
            <person name="Cao H."/>
            <person name="Xiong S."/>
            <person name="Wang X."/>
            <person name="Wei L."/>
            <person name="Li C."/>
            <person name="Ma Q."/>
            <person name="Ju M."/>
            <person name="Zhao R."/>
            <person name="Li G."/>
            <person name="Mu C."/>
            <person name="Tian Q."/>
            <person name="Mei H."/>
            <person name="Zhang T."/>
            <person name="Gao T."/>
            <person name="Zhang H."/>
        </authorList>
    </citation>
    <scope>NUCLEOTIDE SEQUENCE</scope>
    <source>
        <strain evidence="8">3651</strain>
    </source>
</reference>
<keyword evidence="9" id="KW-1185">Reference proteome</keyword>
<comment type="subcellular location">
    <subcellularLocation>
        <location evidence="1">Cell membrane</location>
    </subcellularLocation>
</comment>
<evidence type="ECO:0000256" key="2">
    <source>
        <dbReference type="ARBA" id="ARBA00022475"/>
    </source>
</evidence>